<comment type="caution">
    <text evidence="3">The sequence shown here is derived from an EMBL/GenBank/DDBJ whole genome shotgun (WGS) entry which is preliminary data.</text>
</comment>
<dbReference type="GO" id="GO:0003677">
    <property type="term" value="F:DNA binding"/>
    <property type="evidence" value="ECO:0007669"/>
    <property type="project" value="InterPro"/>
</dbReference>
<dbReference type="PROSITE" id="PS51898">
    <property type="entry name" value="TYR_RECOMBINASE"/>
    <property type="match status" value="1"/>
</dbReference>
<gene>
    <name evidence="3" type="ORF">ATI53_108411</name>
</gene>
<dbReference type="Proteomes" id="UP000249165">
    <property type="component" value="Unassembled WGS sequence"/>
</dbReference>
<dbReference type="GO" id="GO:0006310">
    <property type="term" value="P:DNA recombination"/>
    <property type="evidence" value="ECO:0007669"/>
    <property type="project" value="UniProtKB-KW"/>
</dbReference>
<name>A0A327XIN1_9RHOB</name>
<accession>A0A327XIN1</accession>
<dbReference type="InterPro" id="IPR013762">
    <property type="entry name" value="Integrase-like_cat_sf"/>
</dbReference>
<evidence type="ECO:0000256" key="1">
    <source>
        <dbReference type="ARBA" id="ARBA00023172"/>
    </source>
</evidence>
<dbReference type="Pfam" id="PF00589">
    <property type="entry name" value="Phage_integrase"/>
    <property type="match status" value="1"/>
</dbReference>
<dbReference type="EMBL" id="QLMG01000084">
    <property type="protein sequence ID" value="RAK08212.1"/>
    <property type="molecule type" value="Genomic_DNA"/>
</dbReference>
<proteinExistence type="predicted"/>
<feature type="domain" description="Tyr recombinase" evidence="2">
    <location>
        <begin position="29"/>
        <end position="198"/>
    </location>
</feature>
<dbReference type="OrthoDB" id="7510934at2"/>
<dbReference type="AlphaFoldDB" id="A0A327XIN1"/>
<dbReference type="RefSeq" id="WP_111551390.1">
    <property type="nucleotide sequence ID" value="NZ_QLMG01000084.1"/>
</dbReference>
<keyword evidence="4" id="KW-1185">Reference proteome</keyword>
<dbReference type="SUPFAM" id="SSF56349">
    <property type="entry name" value="DNA breaking-rejoining enzymes"/>
    <property type="match status" value="1"/>
</dbReference>
<reference evidence="3 4" key="1">
    <citation type="submission" date="2018-06" db="EMBL/GenBank/DDBJ databases">
        <title>Genomic Encyclopedia of Archaeal and Bacterial Type Strains, Phase II (KMG-II): from individual species to whole genera.</title>
        <authorList>
            <person name="Goeker M."/>
        </authorList>
    </citation>
    <scope>NUCLEOTIDE SEQUENCE [LARGE SCALE GENOMIC DNA]</scope>
    <source>
        <strain evidence="3 4">DSM 22011</strain>
    </source>
</reference>
<dbReference type="Gene3D" id="1.10.443.10">
    <property type="entry name" value="Intergrase catalytic core"/>
    <property type="match status" value="1"/>
</dbReference>
<evidence type="ECO:0000313" key="4">
    <source>
        <dbReference type="Proteomes" id="UP000249165"/>
    </source>
</evidence>
<evidence type="ECO:0000259" key="2">
    <source>
        <dbReference type="PROSITE" id="PS51898"/>
    </source>
</evidence>
<evidence type="ECO:0000313" key="3">
    <source>
        <dbReference type="EMBL" id="RAK08212.1"/>
    </source>
</evidence>
<organism evidence="3 4">
    <name type="scientific">Salipiger aestuarii</name>
    <dbReference type="NCBI Taxonomy" id="568098"/>
    <lineage>
        <taxon>Bacteria</taxon>
        <taxon>Pseudomonadati</taxon>
        <taxon>Pseudomonadota</taxon>
        <taxon>Alphaproteobacteria</taxon>
        <taxon>Rhodobacterales</taxon>
        <taxon>Roseobacteraceae</taxon>
        <taxon>Salipiger</taxon>
    </lineage>
</organism>
<keyword evidence="1" id="KW-0233">DNA recombination</keyword>
<dbReference type="InterPro" id="IPR011010">
    <property type="entry name" value="DNA_brk_join_enz"/>
</dbReference>
<sequence length="208" mass="23254">MQQSRHAVELGWRRDDPTLGIRKLKEKSGGFTTWEEEHIEQILAHHKPGTRAHLALMLLLWRGQRRGDVVHLGRQHIRDGVLTVVQRKTAQAVDVPIFPDLKSVWDALPKDNLTFLVSDSGRPLTPESFTNWFRDMVKEAKLPDGLSPHGLRKSACGRLAETGCTPHQIMAISGHQTLSEATRYTVAASRKDWTKQAMASPGGKKTGT</sequence>
<dbReference type="InterPro" id="IPR002104">
    <property type="entry name" value="Integrase_catalytic"/>
</dbReference>
<protein>
    <submittedName>
        <fullName evidence="3">Phage integrase family protein</fullName>
    </submittedName>
</protein>
<dbReference type="GO" id="GO:0015074">
    <property type="term" value="P:DNA integration"/>
    <property type="evidence" value="ECO:0007669"/>
    <property type="project" value="InterPro"/>
</dbReference>